<name>A0ABV9N8I7_9FLAO</name>
<accession>A0ABV9N8I7</accession>
<gene>
    <name evidence="2" type="ORF">ACFO5O_14615</name>
</gene>
<dbReference type="RefSeq" id="WP_387965069.1">
    <property type="nucleotide sequence ID" value="NZ_JBHSGP010000014.1"/>
</dbReference>
<dbReference type="EMBL" id="JBHSGP010000014">
    <property type="protein sequence ID" value="MFC4723566.1"/>
    <property type="molecule type" value="Genomic_DNA"/>
</dbReference>
<organism evidence="2 3">
    <name type="scientific">Geojedonia litorea</name>
    <dbReference type="NCBI Taxonomy" id="1268269"/>
    <lineage>
        <taxon>Bacteria</taxon>
        <taxon>Pseudomonadati</taxon>
        <taxon>Bacteroidota</taxon>
        <taxon>Flavobacteriia</taxon>
        <taxon>Flavobacteriales</taxon>
        <taxon>Flavobacteriaceae</taxon>
        <taxon>Geojedonia</taxon>
    </lineage>
</organism>
<protein>
    <submittedName>
        <fullName evidence="2">VanZ family protein</fullName>
    </submittedName>
</protein>
<feature type="transmembrane region" description="Helical" evidence="1">
    <location>
        <begin position="160"/>
        <end position="178"/>
    </location>
</feature>
<comment type="caution">
    <text evidence="2">The sequence shown here is derived from an EMBL/GenBank/DDBJ whole genome shotgun (WGS) entry which is preliminary data.</text>
</comment>
<proteinExistence type="predicted"/>
<sequence length="186" mass="21662">MKHFTSKRERKLWIYAFTVFIAIYATLFLGGQLINFMIERRILEQSTFYLFLVLVVAFIWSGVKDSSKKKEYWIYAGTLAVYGMAVLRMDLSTSERSHMFEYGLLSLLIYEALMERKLHSAKVKLPLLYAILTAGTIGLVDECIQYFITYRVFDSIDIGFNYFAATFAVCLSFGVKKLQHIFTYKH</sequence>
<dbReference type="Proteomes" id="UP001595953">
    <property type="component" value="Unassembled WGS sequence"/>
</dbReference>
<reference evidence="3" key="1">
    <citation type="journal article" date="2019" name="Int. J. Syst. Evol. Microbiol.">
        <title>The Global Catalogue of Microorganisms (GCM) 10K type strain sequencing project: providing services to taxonomists for standard genome sequencing and annotation.</title>
        <authorList>
            <consortium name="The Broad Institute Genomics Platform"/>
            <consortium name="The Broad Institute Genome Sequencing Center for Infectious Disease"/>
            <person name="Wu L."/>
            <person name="Ma J."/>
        </authorList>
    </citation>
    <scope>NUCLEOTIDE SEQUENCE [LARGE SCALE GENOMIC DNA]</scope>
    <source>
        <strain evidence="3">CCUG 63682</strain>
    </source>
</reference>
<evidence type="ECO:0000313" key="2">
    <source>
        <dbReference type="EMBL" id="MFC4723566.1"/>
    </source>
</evidence>
<feature type="transmembrane region" description="Helical" evidence="1">
    <location>
        <begin position="126"/>
        <end position="148"/>
    </location>
</feature>
<keyword evidence="3" id="KW-1185">Reference proteome</keyword>
<dbReference type="NCBIfam" id="NF037970">
    <property type="entry name" value="vanZ_1"/>
    <property type="match status" value="1"/>
</dbReference>
<feature type="transmembrane region" description="Helical" evidence="1">
    <location>
        <begin position="46"/>
        <end position="63"/>
    </location>
</feature>
<evidence type="ECO:0000256" key="1">
    <source>
        <dbReference type="SAM" id="Phobius"/>
    </source>
</evidence>
<keyword evidence="1" id="KW-0472">Membrane</keyword>
<keyword evidence="1" id="KW-1133">Transmembrane helix</keyword>
<keyword evidence="1" id="KW-0812">Transmembrane</keyword>
<feature type="transmembrane region" description="Helical" evidence="1">
    <location>
        <begin position="12"/>
        <end position="34"/>
    </location>
</feature>
<evidence type="ECO:0000313" key="3">
    <source>
        <dbReference type="Proteomes" id="UP001595953"/>
    </source>
</evidence>